<feature type="transmembrane region" description="Helical" evidence="6">
    <location>
        <begin position="220"/>
        <end position="240"/>
    </location>
</feature>
<proteinExistence type="predicted"/>
<feature type="transmembrane region" description="Helical" evidence="6">
    <location>
        <begin position="20"/>
        <end position="40"/>
    </location>
</feature>
<comment type="caution">
    <text evidence="8">The sequence shown here is derived from an EMBL/GenBank/DDBJ whole genome shotgun (WGS) entry which is preliminary data.</text>
</comment>
<evidence type="ECO:0000256" key="1">
    <source>
        <dbReference type="ARBA" id="ARBA00004141"/>
    </source>
</evidence>
<evidence type="ECO:0000313" key="8">
    <source>
        <dbReference type="EMBL" id="MBB5898140.1"/>
    </source>
</evidence>
<dbReference type="PIRSF" id="PIRSF006648">
    <property type="entry name" value="DrrB"/>
    <property type="match status" value="1"/>
</dbReference>
<keyword evidence="2 6" id="KW-0812">Transmembrane</keyword>
<keyword evidence="3 6" id="KW-1133">Transmembrane helix</keyword>
<dbReference type="InterPro" id="IPR051784">
    <property type="entry name" value="Nod_factor_ABC_transporter"/>
</dbReference>
<dbReference type="GO" id="GO:0046677">
    <property type="term" value="P:response to antibiotic"/>
    <property type="evidence" value="ECO:0007669"/>
    <property type="project" value="UniProtKB-KW"/>
</dbReference>
<dbReference type="GO" id="GO:0043190">
    <property type="term" value="C:ATP-binding cassette (ABC) transporter complex"/>
    <property type="evidence" value="ECO:0007669"/>
    <property type="project" value="InterPro"/>
</dbReference>
<comment type="subcellular location">
    <subcellularLocation>
        <location evidence="1">Membrane</location>
        <topology evidence="1">Multi-pass membrane protein</topology>
    </subcellularLocation>
</comment>
<feature type="transmembrane region" description="Helical" evidence="6">
    <location>
        <begin position="170"/>
        <end position="189"/>
    </location>
</feature>
<accession>A0A7W9KSW5</accession>
<dbReference type="Proteomes" id="UP000585638">
    <property type="component" value="Unassembled WGS sequence"/>
</dbReference>
<dbReference type="RefSeq" id="WP_184870600.1">
    <property type="nucleotide sequence ID" value="NZ_BAAAWY010000056.1"/>
</dbReference>
<reference evidence="8 9" key="1">
    <citation type="submission" date="2020-08" db="EMBL/GenBank/DDBJ databases">
        <title>Sequencing the genomes of 1000 actinobacteria strains.</title>
        <authorList>
            <person name="Klenk H.-P."/>
        </authorList>
    </citation>
    <scope>NUCLEOTIDE SEQUENCE [LARGE SCALE GENOMIC DNA]</scope>
    <source>
        <strain evidence="8 9">DSM 43851</strain>
    </source>
</reference>
<sequence length="256" mass="26896">MNAVAAGFRLQLAVMRRTPAQLLVLLTTPLFSSMFLAIAVHSGNRSILTDAVFAPALMSLWMLAVGLGGGIIGGDRWAGVLELLLVAPTPLLWTVVGRIAATTSLAALSLVESLLVARLGFGVSLTVHHPLLLVGTLLVTLFALVGTAAMFAGLFVLSRAVLLFQNALTYPFYILGGVLVPLSYLPSWLHPVSKLVFLSWAGDLLRDCVDRAGPVDGWPWRLLAVAGLGVAALAAGTVLINRISARVRRTGSAAVA</sequence>
<gene>
    <name evidence="8" type="ORF">BJ998_009399</name>
</gene>
<dbReference type="AlphaFoldDB" id="A0A7W9KSW5"/>
<keyword evidence="4 6" id="KW-0472">Membrane</keyword>
<organism evidence="8 9">
    <name type="scientific">Kutzneria kofuensis</name>
    <dbReference type="NCBI Taxonomy" id="103725"/>
    <lineage>
        <taxon>Bacteria</taxon>
        <taxon>Bacillati</taxon>
        <taxon>Actinomycetota</taxon>
        <taxon>Actinomycetes</taxon>
        <taxon>Pseudonocardiales</taxon>
        <taxon>Pseudonocardiaceae</taxon>
        <taxon>Kutzneria</taxon>
    </lineage>
</organism>
<evidence type="ECO:0000256" key="3">
    <source>
        <dbReference type="ARBA" id="ARBA00022989"/>
    </source>
</evidence>
<evidence type="ECO:0000256" key="4">
    <source>
        <dbReference type="ARBA" id="ARBA00023136"/>
    </source>
</evidence>
<keyword evidence="5" id="KW-0046">Antibiotic resistance</keyword>
<feature type="domain" description="ABC-2 type transporter transmembrane" evidence="7">
    <location>
        <begin position="11"/>
        <end position="207"/>
    </location>
</feature>
<dbReference type="Pfam" id="PF01061">
    <property type="entry name" value="ABC2_membrane"/>
    <property type="match status" value="1"/>
</dbReference>
<evidence type="ECO:0000256" key="5">
    <source>
        <dbReference type="ARBA" id="ARBA00023251"/>
    </source>
</evidence>
<dbReference type="EMBL" id="JACHIR010000005">
    <property type="protein sequence ID" value="MBB5898140.1"/>
    <property type="molecule type" value="Genomic_DNA"/>
</dbReference>
<feature type="transmembrane region" description="Helical" evidence="6">
    <location>
        <begin position="131"/>
        <end position="158"/>
    </location>
</feature>
<dbReference type="PANTHER" id="PTHR43229">
    <property type="entry name" value="NODULATION PROTEIN J"/>
    <property type="match status" value="1"/>
</dbReference>
<evidence type="ECO:0000256" key="6">
    <source>
        <dbReference type="SAM" id="Phobius"/>
    </source>
</evidence>
<dbReference type="InterPro" id="IPR000412">
    <property type="entry name" value="ABC_2_transport"/>
</dbReference>
<evidence type="ECO:0000256" key="2">
    <source>
        <dbReference type="ARBA" id="ARBA00022692"/>
    </source>
</evidence>
<protein>
    <submittedName>
        <fullName evidence="8">ABC-2 type transport system permease protein</fullName>
    </submittedName>
</protein>
<dbReference type="GO" id="GO:0140359">
    <property type="term" value="F:ABC-type transporter activity"/>
    <property type="evidence" value="ECO:0007669"/>
    <property type="project" value="InterPro"/>
</dbReference>
<feature type="transmembrane region" description="Helical" evidence="6">
    <location>
        <begin position="77"/>
        <end position="96"/>
    </location>
</feature>
<evidence type="ECO:0000259" key="7">
    <source>
        <dbReference type="Pfam" id="PF01061"/>
    </source>
</evidence>
<dbReference type="InterPro" id="IPR013525">
    <property type="entry name" value="ABC2_TM"/>
</dbReference>
<dbReference type="PANTHER" id="PTHR43229:SF2">
    <property type="entry name" value="NODULATION PROTEIN J"/>
    <property type="match status" value="1"/>
</dbReference>
<name>A0A7W9KSW5_9PSEU</name>
<evidence type="ECO:0000313" key="9">
    <source>
        <dbReference type="Proteomes" id="UP000585638"/>
    </source>
</evidence>
<feature type="transmembrane region" description="Helical" evidence="6">
    <location>
        <begin position="52"/>
        <end position="71"/>
    </location>
</feature>
<keyword evidence="9" id="KW-1185">Reference proteome</keyword>